<comment type="caution">
    <text evidence="1">The sequence shown here is derived from an EMBL/GenBank/DDBJ whole genome shotgun (WGS) entry which is preliminary data.</text>
</comment>
<dbReference type="PANTHER" id="PTHR31859">
    <property type="entry name" value="TETRATRICOPEPTIDE REPEAT PROTEIN 39 FAMILY MEMBER"/>
    <property type="match status" value="1"/>
</dbReference>
<evidence type="ECO:0000313" key="2">
    <source>
        <dbReference type="Proteomes" id="UP000792457"/>
    </source>
</evidence>
<dbReference type="SUPFAM" id="SSF48452">
    <property type="entry name" value="TPR-like"/>
    <property type="match status" value="1"/>
</dbReference>
<dbReference type="EMBL" id="KZ308905">
    <property type="protein sequence ID" value="KAG8235382.1"/>
    <property type="molecule type" value="Genomic_DNA"/>
</dbReference>
<dbReference type="AlphaFoldDB" id="A0A8K0KI05"/>
<dbReference type="Proteomes" id="UP000792457">
    <property type="component" value="Unassembled WGS sequence"/>
</dbReference>
<protein>
    <submittedName>
        <fullName evidence="1">Uncharacterized protein</fullName>
    </submittedName>
</protein>
<organism evidence="1 2">
    <name type="scientific">Ladona fulva</name>
    <name type="common">Scarce chaser dragonfly</name>
    <name type="synonym">Libellula fulva</name>
    <dbReference type="NCBI Taxonomy" id="123851"/>
    <lineage>
        <taxon>Eukaryota</taxon>
        <taxon>Metazoa</taxon>
        <taxon>Ecdysozoa</taxon>
        <taxon>Arthropoda</taxon>
        <taxon>Hexapoda</taxon>
        <taxon>Insecta</taxon>
        <taxon>Pterygota</taxon>
        <taxon>Palaeoptera</taxon>
        <taxon>Odonata</taxon>
        <taxon>Epiprocta</taxon>
        <taxon>Anisoptera</taxon>
        <taxon>Libelluloidea</taxon>
        <taxon>Libellulidae</taxon>
        <taxon>Ladona</taxon>
    </lineage>
</organism>
<evidence type="ECO:0000313" key="1">
    <source>
        <dbReference type="EMBL" id="KAG8235382.1"/>
    </source>
</evidence>
<reference evidence="1" key="2">
    <citation type="submission" date="2017-10" db="EMBL/GenBank/DDBJ databases">
        <title>Ladona fulva Genome sequencing and assembly.</title>
        <authorList>
            <person name="Murali S."/>
            <person name="Richards S."/>
            <person name="Bandaranaike D."/>
            <person name="Bellair M."/>
            <person name="Blankenburg K."/>
            <person name="Chao H."/>
            <person name="Dinh H."/>
            <person name="Doddapaneni H."/>
            <person name="Dugan-Rocha S."/>
            <person name="Elkadiri S."/>
            <person name="Gnanaolivu R."/>
            <person name="Hernandez B."/>
            <person name="Skinner E."/>
            <person name="Javaid M."/>
            <person name="Lee S."/>
            <person name="Li M."/>
            <person name="Ming W."/>
            <person name="Munidasa M."/>
            <person name="Muniz J."/>
            <person name="Nguyen L."/>
            <person name="Hughes D."/>
            <person name="Osuji N."/>
            <person name="Pu L.-L."/>
            <person name="Puazo M."/>
            <person name="Qu C."/>
            <person name="Quiroz J."/>
            <person name="Raj R."/>
            <person name="Weissenberger G."/>
            <person name="Xin Y."/>
            <person name="Zou X."/>
            <person name="Han Y."/>
            <person name="Worley K."/>
            <person name="Muzny D."/>
            <person name="Gibbs R."/>
        </authorList>
    </citation>
    <scope>NUCLEOTIDE SEQUENCE</scope>
    <source>
        <strain evidence="1">Sampled in the wild</strain>
    </source>
</reference>
<gene>
    <name evidence="1" type="ORF">J437_LFUL009241</name>
</gene>
<dbReference type="Pfam" id="PF10300">
    <property type="entry name" value="Iml2-TPR_39"/>
    <property type="match status" value="1"/>
</dbReference>
<keyword evidence="2" id="KW-1185">Reference proteome</keyword>
<dbReference type="PANTHER" id="PTHR31859:SF9">
    <property type="entry name" value="TETRATRICOPEPTIDE REPEAT PROTEIN 39B"/>
    <property type="match status" value="1"/>
</dbReference>
<dbReference type="InterPro" id="IPR011990">
    <property type="entry name" value="TPR-like_helical_dom_sf"/>
</dbReference>
<name>A0A8K0KI05_LADFU</name>
<accession>A0A8K0KI05</accession>
<reference evidence="1" key="1">
    <citation type="submission" date="2013-04" db="EMBL/GenBank/DDBJ databases">
        <authorList>
            <person name="Qu J."/>
            <person name="Murali S.C."/>
            <person name="Bandaranaike D."/>
            <person name="Bellair M."/>
            <person name="Blankenburg K."/>
            <person name="Chao H."/>
            <person name="Dinh H."/>
            <person name="Doddapaneni H."/>
            <person name="Downs B."/>
            <person name="Dugan-Rocha S."/>
            <person name="Elkadiri S."/>
            <person name="Gnanaolivu R.D."/>
            <person name="Hernandez B."/>
            <person name="Javaid M."/>
            <person name="Jayaseelan J.C."/>
            <person name="Lee S."/>
            <person name="Li M."/>
            <person name="Ming W."/>
            <person name="Munidasa M."/>
            <person name="Muniz J."/>
            <person name="Nguyen L."/>
            <person name="Ongeri F."/>
            <person name="Osuji N."/>
            <person name="Pu L.-L."/>
            <person name="Puazo M."/>
            <person name="Qu C."/>
            <person name="Quiroz J."/>
            <person name="Raj R."/>
            <person name="Weissenberger G."/>
            <person name="Xin Y."/>
            <person name="Zou X."/>
            <person name="Han Y."/>
            <person name="Richards S."/>
            <person name="Worley K."/>
            <person name="Muzny D."/>
            <person name="Gibbs R."/>
        </authorList>
    </citation>
    <scope>NUCLEOTIDE SEQUENCE</scope>
    <source>
        <strain evidence="1">Sampled in the wild</strain>
    </source>
</reference>
<dbReference type="InterPro" id="IPR019412">
    <property type="entry name" value="IML2/TPR_39"/>
</dbReference>
<sequence length="211" mass="24361">MQQTVNQNWREASHFANRLIQDSRWSKTIYSYQKGALLLMIKNPTAEDKREIESLMRNAPQWKQRIAGKSLPMEKFAVKKTERFFAQKKTLLLPALELLFLWNLFKVLGKKWALVESVYKLVEEALVELNRQPATEFDADNKGLALLLKAACLRQMGTPLQAEECLKSVLALEKSIKEDNYLIPYSVVEMALLQKDQGYKDKAIQLLEDAK</sequence>
<proteinExistence type="predicted"/>
<dbReference type="OrthoDB" id="43460at2759"/>